<sequence>MTVVFGIDVSKDTSAIAENVDRVLVWQSKINNNWFGFQELLKRLQEYSEPQIVFEATGVYSKRLSRFLEENGYRYTMLNPLAAKKQLDGLRTRKTDKNDAVNLADTQFIFERRLTYYQKPVYRDLMDLSRFYEQINSDLVTEKNRLHKSLQMTFPELEGILDKPSGKLYWHIVATMPHPDLLNNMTVEELATQLKESGAHISVTRATIIAKKLFTLGQASFPGSVVEAPDVDETRYHSEQVARLDTKKTEIIAKMVKLAKPLPEFEVLMSIPGFAEKTVVRLIGELGDIRRFGSSNKLNAFVGIDLRHYESGNFIATDHISKRGDHIARAILFRAIANIVSAGRYQPSRVNDYYREHKKKLPKVNGKAVGTKKVTVAAMGRLLRTIYHLVTNNEMFKYDV</sequence>
<dbReference type="PANTHER" id="PTHR33055:SF17">
    <property type="entry name" value="THIRD ORF IN TRANSPOSON ISC1491"/>
    <property type="match status" value="1"/>
</dbReference>
<dbReference type="InterPro" id="IPR002525">
    <property type="entry name" value="Transp_IS110-like_N"/>
</dbReference>
<dbReference type="RefSeq" id="WP_034528446.1">
    <property type="nucleotide sequence ID" value="NZ_BBJM01000022.1"/>
</dbReference>
<dbReference type="AlphaFoldDB" id="A0A081BJK1"/>
<feature type="domain" description="Transposase IS110-like N-terminal" evidence="1">
    <location>
        <begin position="6"/>
        <end position="155"/>
    </location>
</feature>
<dbReference type="eggNOG" id="COG3547">
    <property type="taxonomic scope" value="Bacteria"/>
</dbReference>
<dbReference type="Pfam" id="PF01548">
    <property type="entry name" value="DEDD_Tnp_IS110"/>
    <property type="match status" value="1"/>
</dbReference>
<name>A0A081BJK1_9LACO</name>
<evidence type="ECO:0000313" key="3">
    <source>
        <dbReference type="EMBL" id="GAK48219.1"/>
    </source>
</evidence>
<gene>
    <name evidence="3" type="ORF">LOSG293_220060</name>
</gene>
<dbReference type="InterPro" id="IPR003346">
    <property type="entry name" value="Transposase_20"/>
</dbReference>
<dbReference type="NCBIfam" id="NF033542">
    <property type="entry name" value="transpos_IS110"/>
    <property type="match status" value="1"/>
</dbReference>
<dbReference type="Pfam" id="PF02371">
    <property type="entry name" value="Transposase_20"/>
    <property type="match status" value="1"/>
</dbReference>
<dbReference type="PANTHER" id="PTHR33055">
    <property type="entry name" value="TRANSPOSASE FOR INSERTION SEQUENCE ELEMENT IS1111A"/>
    <property type="match status" value="1"/>
</dbReference>
<feature type="domain" description="Transposase IS116/IS110/IS902 C-terminal" evidence="2">
    <location>
        <begin position="266"/>
        <end position="354"/>
    </location>
</feature>
<dbReference type="GO" id="GO:0006313">
    <property type="term" value="P:DNA transposition"/>
    <property type="evidence" value="ECO:0007669"/>
    <property type="project" value="InterPro"/>
</dbReference>
<reference evidence="3" key="1">
    <citation type="journal article" date="2014" name="Genome Announc.">
        <title>Draft Genome Sequence of Lactobacillus oryzae Strain SG293T.</title>
        <authorList>
            <person name="Tanizawa Y."/>
            <person name="Fujisawa T."/>
            <person name="Mochizuki T."/>
            <person name="Kaminuma E."/>
            <person name="Nakamura Y."/>
            <person name="Tohno M."/>
        </authorList>
    </citation>
    <scope>NUCLEOTIDE SEQUENCE [LARGE SCALE GENOMIC DNA]</scope>
    <source>
        <strain evidence="3">SG293</strain>
    </source>
</reference>
<comment type="caution">
    <text evidence="3">The sequence shown here is derived from an EMBL/GenBank/DDBJ whole genome shotgun (WGS) entry which is preliminary data.</text>
</comment>
<keyword evidence="4" id="KW-1185">Reference proteome</keyword>
<proteinExistence type="predicted"/>
<evidence type="ECO:0000259" key="1">
    <source>
        <dbReference type="Pfam" id="PF01548"/>
    </source>
</evidence>
<protein>
    <submittedName>
        <fullName evidence="3">Transposase</fullName>
    </submittedName>
</protein>
<organism evidence="3 4">
    <name type="scientific">Secundilactobacillus oryzae JCM 18671</name>
    <dbReference type="NCBI Taxonomy" id="1291743"/>
    <lineage>
        <taxon>Bacteria</taxon>
        <taxon>Bacillati</taxon>
        <taxon>Bacillota</taxon>
        <taxon>Bacilli</taxon>
        <taxon>Lactobacillales</taxon>
        <taxon>Lactobacillaceae</taxon>
        <taxon>Secundilactobacillus</taxon>
    </lineage>
</organism>
<evidence type="ECO:0000313" key="4">
    <source>
        <dbReference type="Proteomes" id="UP000028700"/>
    </source>
</evidence>
<dbReference type="OrthoDB" id="9790935at2"/>
<dbReference type="GO" id="GO:0003677">
    <property type="term" value="F:DNA binding"/>
    <property type="evidence" value="ECO:0007669"/>
    <property type="project" value="InterPro"/>
</dbReference>
<dbReference type="InterPro" id="IPR047650">
    <property type="entry name" value="Transpos_IS110"/>
</dbReference>
<dbReference type="EMBL" id="BBJM01000022">
    <property type="protein sequence ID" value="GAK48219.1"/>
    <property type="molecule type" value="Genomic_DNA"/>
</dbReference>
<dbReference type="GO" id="GO:0004803">
    <property type="term" value="F:transposase activity"/>
    <property type="evidence" value="ECO:0007669"/>
    <property type="project" value="InterPro"/>
</dbReference>
<accession>A0A081BJK1</accession>
<evidence type="ECO:0000259" key="2">
    <source>
        <dbReference type="Pfam" id="PF02371"/>
    </source>
</evidence>
<dbReference type="Proteomes" id="UP000028700">
    <property type="component" value="Unassembled WGS sequence"/>
</dbReference>